<dbReference type="Gene3D" id="3.30.465.10">
    <property type="match status" value="1"/>
</dbReference>
<dbReference type="GO" id="GO:0071949">
    <property type="term" value="F:FAD binding"/>
    <property type="evidence" value="ECO:0007669"/>
    <property type="project" value="InterPro"/>
</dbReference>
<evidence type="ECO:0000256" key="1">
    <source>
        <dbReference type="ARBA" id="ARBA00001974"/>
    </source>
</evidence>
<evidence type="ECO:0000256" key="3">
    <source>
        <dbReference type="ARBA" id="ARBA00022630"/>
    </source>
</evidence>
<organism evidence="7 8">
    <name type="scientific">Rhizobium tubonense</name>
    <dbReference type="NCBI Taxonomy" id="484088"/>
    <lineage>
        <taxon>Bacteria</taxon>
        <taxon>Pseudomonadati</taxon>
        <taxon>Pseudomonadota</taxon>
        <taxon>Alphaproteobacteria</taxon>
        <taxon>Hyphomicrobiales</taxon>
        <taxon>Rhizobiaceae</taxon>
        <taxon>Rhizobium/Agrobacterium group</taxon>
        <taxon>Rhizobium</taxon>
    </lineage>
</organism>
<keyword evidence="5" id="KW-0560">Oxidoreductase</keyword>
<evidence type="ECO:0000256" key="2">
    <source>
        <dbReference type="ARBA" id="ARBA00005466"/>
    </source>
</evidence>
<comment type="caution">
    <text evidence="7">The sequence shown here is derived from an EMBL/GenBank/DDBJ whole genome shotgun (WGS) entry which is preliminary data.</text>
</comment>
<protein>
    <submittedName>
        <fullName evidence="7">Oxidoreductase</fullName>
    </submittedName>
</protein>
<dbReference type="InterPro" id="IPR016166">
    <property type="entry name" value="FAD-bd_PCMH"/>
</dbReference>
<dbReference type="InterPro" id="IPR012951">
    <property type="entry name" value="BBE"/>
</dbReference>
<dbReference type="Gene3D" id="3.30.43.10">
    <property type="entry name" value="Uridine Diphospho-n-acetylenolpyruvylglucosamine Reductase, domain 2"/>
    <property type="match status" value="1"/>
</dbReference>
<accession>A0A2W4F6U4</accession>
<dbReference type="InterPro" id="IPR006093">
    <property type="entry name" value="Oxy_OxRdtase_FAD_BS"/>
</dbReference>
<dbReference type="Proteomes" id="UP000248925">
    <property type="component" value="Unassembled WGS sequence"/>
</dbReference>
<dbReference type="InterPro" id="IPR016169">
    <property type="entry name" value="FAD-bd_PCMH_sub2"/>
</dbReference>
<keyword evidence="8" id="KW-1185">Reference proteome</keyword>
<dbReference type="PROSITE" id="PS00862">
    <property type="entry name" value="OX2_COVAL_FAD"/>
    <property type="match status" value="1"/>
</dbReference>
<dbReference type="RefSeq" id="WP_111158024.1">
    <property type="nucleotide sequence ID" value="NZ_PCDP01000001.1"/>
</dbReference>
<keyword evidence="3" id="KW-0285">Flavoprotein</keyword>
<dbReference type="InterPro" id="IPR006094">
    <property type="entry name" value="Oxid_FAD_bind_N"/>
</dbReference>
<dbReference type="PANTHER" id="PTHR42973:SF39">
    <property type="entry name" value="FAD-BINDING PCMH-TYPE DOMAIN-CONTAINING PROTEIN"/>
    <property type="match status" value="1"/>
</dbReference>
<keyword evidence="4" id="KW-0274">FAD</keyword>
<dbReference type="InterPro" id="IPR036318">
    <property type="entry name" value="FAD-bd_PCMH-like_sf"/>
</dbReference>
<evidence type="ECO:0000256" key="4">
    <source>
        <dbReference type="ARBA" id="ARBA00022827"/>
    </source>
</evidence>
<evidence type="ECO:0000256" key="5">
    <source>
        <dbReference type="ARBA" id="ARBA00023002"/>
    </source>
</evidence>
<dbReference type="SUPFAM" id="SSF56176">
    <property type="entry name" value="FAD-binding/transporter-associated domain-like"/>
    <property type="match status" value="1"/>
</dbReference>
<dbReference type="OrthoDB" id="9775082at2"/>
<evidence type="ECO:0000313" key="7">
    <source>
        <dbReference type="EMBL" id="PZM16690.1"/>
    </source>
</evidence>
<comment type="similarity">
    <text evidence="2">Belongs to the oxygen-dependent FAD-linked oxidoreductase family.</text>
</comment>
<comment type="cofactor">
    <cofactor evidence="1">
        <name>FAD</name>
        <dbReference type="ChEBI" id="CHEBI:57692"/>
    </cofactor>
</comment>
<dbReference type="Pfam" id="PF01565">
    <property type="entry name" value="FAD_binding_4"/>
    <property type="match status" value="1"/>
</dbReference>
<dbReference type="PROSITE" id="PS51387">
    <property type="entry name" value="FAD_PCMH"/>
    <property type="match status" value="1"/>
</dbReference>
<dbReference type="EMBL" id="PCDP01000001">
    <property type="protein sequence ID" value="PZM16690.1"/>
    <property type="molecule type" value="Genomic_DNA"/>
</dbReference>
<dbReference type="Gene3D" id="3.40.462.20">
    <property type="match status" value="1"/>
</dbReference>
<dbReference type="GO" id="GO:0016491">
    <property type="term" value="F:oxidoreductase activity"/>
    <property type="evidence" value="ECO:0007669"/>
    <property type="project" value="UniProtKB-KW"/>
</dbReference>
<dbReference type="InterPro" id="IPR016167">
    <property type="entry name" value="FAD-bd_PCMH_sub1"/>
</dbReference>
<sequence>MSSLLLRELSSGGHRCPVITVGHQDYDKYRRVWNGVVDRHPAAIVRPKSVDDVRRAVHAAAISGSLLAVRGGGHSFPGFSTCDEGLVLDLSEMNAISIDREALTIDVEGGALLGDLDRATVPEGWVVPAGVVSHTGVAGLTLGGGMGWASRRYGLTIDSLLGAEIVTAAGEIVWVSANTDPELFWGIRGGGGNFGVVTRFRFKMHSLGSVVVGQWNYPSAHGREALQTLRDRALRQPRDFALNFTATTTGLSVTAAWTGEASVAHAILSPFGTLAEGGVGGVKEVSYLSLQSRNDEEYRWSRRYYCKGGFWFDVTDEAVDAVFQSIANAPTSHSEISVLQLGGAVSDVSDEATAYTGRGAGYYWLAEPIWDSAADDDRCVAWGRDAGNALSNSSITGNYINEQADAAPAVALDAYGAEKYQRLARLKARLDPQNLFRLNQNITPRHP</sequence>
<evidence type="ECO:0000313" key="8">
    <source>
        <dbReference type="Proteomes" id="UP000248925"/>
    </source>
</evidence>
<reference evidence="7 8" key="1">
    <citation type="journal article" date="2018" name="Sci. Rep.">
        <title>Rhizobium tumorigenes sp. nov., a novel plant tumorigenic bacterium isolated from cane gall tumors on thornless blackberry.</title>
        <authorList>
            <person name="Kuzmanovi N."/>
            <person name="Smalla K."/>
            <person name="Gronow S."/>
            <person name="PuBawska J."/>
        </authorList>
    </citation>
    <scope>NUCLEOTIDE SEQUENCE [LARGE SCALE GENOMIC DNA]</scope>
    <source>
        <strain evidence="7 8">CCBAU 85046</strain>
    </source>
</reference>
<feature type="domain" description="FAD-binding PCMH-type" evidence="6">
    <location>
        <begin position="37"/>
        <end position="207"/>
    </location>
</feature>
<proteinExistence type="inferred from homology"/>
<dbReference type="PANTHER" id="PTHR42973">
    <property type="entry name" value="BINDING OXIDOREDUCTASE, PUTATIVE (AFU_ORTHOLOGUE AFUA_1G17690)-RELATED"/>
    <property type="match status" value="1"/>
</dbReference>
<dbReference type="Pfam" id="PF08031">
    <property type="entry name" value="BBE"/>
    <property type="match status" value="1"/>
</dbReference>
<dbReference type="AlphaFoldDB" id="A0A2W4F6U4"/>
<gene>
    <name evidence="7" type="ORF">CPY51_00035</name>
</gene>
<name>A0A2W4F6U4_9HYPH</name>
<dbReference type="InterPro" id="IPR050416">
    <property type="entry name" value="FAD-linked_Oxidoreductase"/>
</dbReference>
<evidence type="ECO:0000259" key="6">
    <source>
        <dbReference type="PROSITE" id="PS51387"/>
    </source>
</evidence>